<evidence type="ECO:0000256" key="17">
    <source>
        <dbReference type="ARBA" id="ARBA00036984"/>
    </source>
</evidence>
<feature type="transmembrane region" description="Helical" evidence="22">
    <location>
        <begin position="135"/>
        <end position="155"/>
    </location>
</feature>
<dbReference type="PANTHER" id="PTHR22950">
    <property type="entry name" value="AMINO ACID TRANSPORTER"/>
    <property type="match status" value="1"/>
</dbReference>
<evidence type="ECO:0000256" key="5">
    <source>
        <dbReference type="ARBA" id="ARBA00022723"/>
    </source>
</evidence>
<feature type="domain" description="Amino acid transporter transmembrane" evidence="23">
    <location>
        <begin position="52"/>
        <end position="162"/>
    </location>
</feature>
<feature type="transmembrane region" description="Helical" evidence="22">
    <location>
        <begin position="368"/>
        <end position="391"/>
    </location>
</feature>
<name>E4YQQ4_OIKDI</name>
<keyword evidence="5" id="KW-0479">Metal-binding</keyword>
<evidence type="ECO:0000256" key="12">
    <source>
        <dbReference type="ARBA" id="ARBA00023180"/>
    </source>
</evidence>
<comment type="catalytic activity">
    <reaction evidence="15">
        <text>L-glutamine(out) = L-glutamine(in)</text>
        <dbReference type="Rhea" id="RHEA:73419"/>
        <dbReference type="ChEBI" id="CHEBI:58359"/>
    </reaction>
</comment>
<keyword evidence="13" id="KW-0458">Lysosome</keyword>
<dbReference type="Gene3D" id="1.20.1740.10">
    <property type="entry name" value="Amino acid/polyamine transporter I"/>
    <property type="match status" value="1"/>
</dbReference>
<evidence type="ECO:0000256" key="6">
    <source>
        <dbReference type="ARBA" id="ARBA00022753"/>
    </source>
</evidence>
<evidence type="ECO:0000256" key="1">
    <source>
        <dbReference type="ARBA" id="ARBA00004107"/>
    </source>
</evidence>
<dbReference type="Proteomes" id="UP000011014">
    <property type="component" value="Unassembled WGS sequence"/>
</dbReference>
<evidence type="ECO:0000256" key="18">
    <source>
        <dbReference type="ARBA" id="ARBA00038442"/>
    </source>
</evidence>
<evidence type="ECO:0000256" key="2">
    <source>
        <dbReference type="ARBA" id="ARBA00004155"/>
    </source>
</evidence>
<sequence length="514" mass="57936">MASEKHEKEKFIEKLEQIMGRIEKSNSGSTESETTEFFRQSGSEEKNEKKGKNSSLTTILSIWNCIMGSGLLTMPWAFEKAGFAQTMVIMVLCGLMCYYTAYLCIKLADYQRKKGEPLPEFQTVCKIYLGPWGEYIALFAADIIVIGALTVYYVLMAKFLYGAGMSIYELSTMPEGSEIATYVDPPKCIAFNEDRLGLPFSPDAQEAGEEESFSNAWQKNATIPLYILVVFFLTNIKNVTFFAKFSAFGTFTVFLIFFVTIYKGAQWGINENVDFVNATSMHYVSQFKATGTAALPGVLSMAYFVHSAVCTLLKDNKNQENNARDLGVAYILVFITYTALGLIFYLSYPGWKGCIGDMFIENFDKREWIVPVMDILMFIRILTVYPLLTYFIRCQNFIVFSGTEWPGYPKVAMVNFFIVALGYFCATFYDKIGNIIRYSGSFCAMIYMFFLPCVVYMVHQKQTLGKVPISSYIIHGVLILIGIANFVNQFVVEDPYDAFVSGNNATIGIEENAA</sequence>
<feature type="transmembrane region" description="Helical" evidence="22">
    <location>
        <begin position="293"/>
        <end position="314"/>
    </location>
</feature>
<evidence type="ECO:0000256" key="16">
    <source>
        <dbReference type="ARBA" id="ARBA00036887"/>
    </source>
</evidence>
<feature type="region of interest" description="Disordered" evidence="21">
    <location>
        <begin position="22"/>
        <end position="50"/>
    </location>
</feature>
<evidence type="ECO:0000256" key="15">
    <source>
        <dbReference type="ARBA" id="ARBA00036878"/>
    </source>
</evidence>
<protein>
    <recommendedName>
        <fullName evidence="19">Neutral amino acid transporter 9</fullName>
    </recommendedName>
    <alternativeName>
        <fullName evidence="20">Solute carrier family 38 member 9</fullName>
    </alternativeName>
</protein>
<feature type="transmembrane region" description="Helical" evidence="22">
    <location>
        <begin position="469"/>
        <end position="487"/>
    </location>
</feature>
<evidence type="ECO:0000259" key="23">
    <source>
        <dbReference type="Pfam" id="PF01490"/>
    </source>
</evidence>
<evidence type="ECO:0000256" key="3">
    <source>
        <dbReference type="ARBA" id="ARBA00022448"/>
    </source>
</evidence>
<dbReference type="GO" id="GO:0046872">
    <property type="term" value="F:metal ion binding"/>
    <property type="evidence" value="ECO:0007669"/>
    <property type="project" value="UniProtKB-KW"/>
</dbReference>
<feature type="transmembrane region" description="Helical" evidence="22">
    <location>
        <begin position="435"/>
        <end position="457"/>
    </location>
</feature>
<proteinExistence type="inferred from homology"/>
<dbReference type="GO" id="GO:0015179">
    <property type="term" value="F:L-amino acid transmembrane transporter activity"/>
    <property type="evidence" value="ECO:0007669"/>
    <property type="project" value="TreeGrafter"/>
</dbReference>
<evidence type="ECO:0000256" key="22">
    <source>
        <dbReference type="SAM" id="Phobius"/>
    </source>
</evidence>
<comment type="catalytic activity">
    <reaction evidence="17">
        <text>L-tyrosine(in) = L-tyrosine(out)</text>
        <dbReference type="Rhea" id="RHEA:68572"/>
        <dbReference type="ChEBI" id="CHEBI:58315"/>
    </reaction>
</comment>
<organism evidence="24">
    <name type="scientific">Oikopleura dioica</name>
    <name type="common">Tunicate</name>
    <dbReference type="NCBI Taxonomy" id="34765"/>
    <lineage>
        <taxon>Eukaryota</taxon>
        <taxon>Metazoa</taxon>
        <taxon>Chordata</taxon>
        <taxon>Tunicata</taxon>
        <taxon>Appendicularia</taxon>
        <taxon>Copelata</taxon>
        <taxon>Oikopleuridae</taxon>
        <taxon>Oikopleura</taxon>
    </lineage>
</organism>
<keyword evidence="11" id="KW-1015">Disulfide bond</keyword>
<dbReference type="InterPro" id="IPR013057">
    <property type="entry name" value="AA_transpt_TM"/>
</dbReference>
<evidence type="ECO:0000256" key="19">
    <source>
        <dbReference type="ARBA" id="ARBA00040233"/>
    </source>
</evidence>
<reference evidence="24" key="1">
    <citation type="journal article" date="2010" name="Science">
        <title>Plasticity of animal genome architecture unmasked by rapid evolution of a pelagic tunicate.</title>
        <authorList>
            <person name="Denoeud F."/>
            <person name="Henriet S."/>
            <person name="Mungpakdee S."/>
            <person name="Aury J.M."/>
            <person name="Da Silva C."/>
            <person name="Brinkmann H."/>
            <person name="Mikhaleva J."/>
            <person name="Olsen L.C."/>
            <person name="Jubin C."/>
            <person name="Canestro C."/>
            <person name="Bouquet J.M."/>
            <person name="Danks G."/>
            <person name="Poulain J."/>
            <person name="Campsteijn C."/>
            <person name="Adamski M."/>
            <person name="Cross I."/>
            <person name="Yadetie F."/>
            <person name="Muffato M."/>
            <person name="Louis A."/>
            <person name="Butcher S."/>
            <person name="Tsagkogeorga G."/>
            <person name="Konrad A."/>
            <person name="Singh S."/>
            <person name="Jensen M.F."/>
            <person name="Cong E.H."/>
            <person name="Eikeseth-Otteraa H."/>
            <person name="Noel B."/>
            <person name="Anthouard V."/>
            <person name="Porcel B.M."/>
            <person name="Kachouri-Lafond R."/>
            <person name="Nishino A."/>
            <person name="Ugolini M."/>
            <person name="Chourrout P."/>
            <person name="Nishida H."/>
            <person name="Aasland R."/>
            <person name="Huzurbazar S."/>
            <person name="Westhof E."/>
            <person name="Delsuc F."/>
            <person name="Lehrach H."/>
            <person name="Reinhardt R."/>
            <person name="Weissenbach J."/>
            <person name="Roy S.W."/>
            <person name="Artiguenave F."/>
            <person name="Postlethwait J.H."/>
            <person name="Manak J.R."/>
            <person name="Thompson E.M."/>
            <person name="Jaillon O."/>
            <person name="Du Pasquier L."/>
            <person name="Boudinot P."/>
            <person name="Liberles D.A."/>
            <person name="Volff J.N."/>
            <person name="Philippe H."/>
            <person name="Lenhard B."/>
            <person name="Roest Crollius H."/>
            <person name="Wincker P."/>
            <person name="Chourrout D."/>
        </authorList>
    </citation>
    <scope>NUCLEOTIDE SEQUENCE [LARGE SCALE GENOMIC DNA]</scope>
</reference>
<feature type="transmembrane region" description="Helical" evidence="22">
    <location>
        <begin position="216"/>
        <end position="234"/>
    </location>
</feature>
<evidence type="ECO:0000256" key="14">
    <source>
        <dbReference type="ARBA" id="ARBA00036663"/>
    </source>
</evidence>
<evidence type="ECO:0000256" key="9">
    <source>
        <dbReference type="ARBA" id="ARBA00023053"/>
    </source>
</evidence>
<keyword evidence="10 22" id="KW-0472">Membrane</keyword>
<keyword evidence="3" id="KW-0813">Transport</keyword>
<evidence type="ECO:0000256" key="7">
    <source>
        <dbReference type="ARBA" id="ARBA00022970"/>
    </source>
</evidence>
<evidence type="ECO:0000256" key="4">
    <source>
        <dbReference type="ARBA" id="ARBA00022692"/>
    </source>
</evidence>
<feature type="domain" description="Amino acid transporter transmembrane" evidence="23">
    <location>
        <begin position="220"/>
        <end position="466"/>
    </location>
</feature>
<evidence type="ECO:0000256" key="21">
    <source>
        <dbReference type="SAM" id="MobiDB-lite"/>
    </source>
</evidence>
<comment type="similarity">
    <text evidence="18">Belongs to the amino acid/polyamine transporter 2 family. SLC38A9 subfamily.</text>
</comment>
<accession>E4YQQ4</accession>
<evidence type="ECO:0000313" key="24">
    <source>
        <dbReference type="EMBL" id="CBY37799.1"/>
    </source>
</evidence>
<keyword evidence="12" id="KW-0325">Glycoprotein</keyword>
<gene>
    <name evidence="24" type="ORF">GSOID_T00031285001</name>
</gene>
<evidence type="ECO:0000256" key="10">
    <source>
        <dbReference type="ARBA" id="ARBA00023136"/>
    </source>
</evidence>
<evidence type="ECO:0000256" key="20">
    <source>
        <dbReference type="ARBA" id="ARBA00042870"/>
    </source>
</evidence>
<feature type="transmembrane region" description="Helical" evidence="22">
    <location>
        <begin position="83"/>
        <end position="105"/>
    </location>
</feature>
<feature type="transmembrane region" description="Helical" evidence="22">
    <location>
        <begin position="411"/>
        <end position="429"/>
    </location>
</feature>
<evidence type="ECO:0000256" key="8">
    <source>
        <dbReference type="ARBA" id="ARBA00022989"/>
    </source>
</evidence>
<feature type="transmembrane region" description="Helical" evidence="22">
    <location>
        <begin position="241"/>
        <end position="262"/>
    </location>
</feature>
<keyword evidence="4 22" id="KW-0812">Transmembrane</keyword>
<keyword evidence="7" id="KW-0029">Amino-acid transport</keyword>
<comment type="subcellular location">
    <subcellularLocation>
        <location evidence="1">Late endosome membrane</location>
        <topology evidence="1">Multi-pass membrane protein</topology>
    </subcellularLocation>
    <subcellularLocation>
        <location evidence="2">Lysosome membrane</location>
        <topology evidence="2">Multi-pass membrane protein</topology>
    </subcellularLocation>
</comment>
<comment type="catalytic activity">
    <reaction evidence="16">
        <text>L-leucine(in) = L-leucine(out)</text>
        <dbReference type="Rhea" id="RHEA:73011"/>
        <dbReference type="ChEBI" id="CHEBI:57427"/>
    </reaction>
</comment>
<keyword evidence="9" id="KW-0915">Sodium</keyword>
<dbReference type="GO" id="GO:0031902">
    <property type="term" value="C:late endosome membrane"/>
    <property type="evidence" value="ECO:0007669"/>
    <property type="project" value="UniProtKB-SubCell"/>
</dbReference>
<comment type="catalytic activity">
    <reaction evidence="14">
        <text>L-asparagine(out) = L-asparagine(in)</text>
        <dbReference type="Rhea" id="RHEA:73423"/>
        <dbReference type="ChEBI" id="CHEBI:58048"/>
    </reaction>
</comment>
<dbReference type="EMBL" id="FN655061">
    <property type="protein sequence ID" value="CBY37799.1"/>
    <property type="molecule type" value="Genomic_DNA"/>
</dbReference>
<keyword evidence="8 22" id="KW-1133">Transmembrane helix</keyword>
<evidence type="ECO:0000256" key="13">
    <source>
        <dbReference type="ARBA" id="ARBA00023228"/>
    </source>
</evidence>
<dbReference type="PANTHER" id="PTHR22950:SF244">
    <property type="entry name" value="NEUTRAL AMINO ACID TRANSPORTER 9"/>
    <property type="match status" value="1"/>
</dbReference>
<feature type="transmembrane region" description="Helical" evidence="22">
    <location>
        <begin position="56"/>
        <end position="77"/>
    </location>
</feature>
<dbReference type="AlphaFoldDB" id="E4YQQ4"/>
<feature type="transmembrane region" description="Helical" evidence="22">
    <location>
        <begin position="326"/>
        <end position="348"/>
    </location>
</feature>
<dbReference type="Pfam" id="PF01490">
    <property type="entry name" value="Aa_trans"/>
    <property type="match status" value="2"/>
</dbReference>
<dbReference type="GO" id="GO:0005765">
    <property type="term" value="C:lysosomal membrane"/>
    <property type="evidence" value="ECO:0007669"/>
    <property type="project" value="UniProtKB-SubCell"/>
</dbReference>
<keyword evidence="6" id="KW-0967">Endosome</keyword>
<evidence type="ECO:0000256" key="11">
    <source>
        <dbReference type="ARBA" id="ARBA00023157"/>
    </source>
</evidence>